<reference evidence="3" key="1">
    <citation type="journal article" date="2019" name="Int. J. Syst. Evol. Microbiol.">
        <title>The Global Catalogue of Microorganisms (GCM) 10K type strain sequencing project: providing services to taxonomists for standard genome sequencing and annotation.</title>
        <authorList>
            <consortium name="The Broad Institute Genomics Platform"/>
            <consortium name="The Broad Institute Genome Sequencing Center for Infectious Disease"/>
            <person name="Wu L."/>
            <person name="Ma J."/>
        </authorList>
    </citation>
    <scope>NUCLEOTIDE SEQUENCE [LARGE SCALE GENOMIC DNA]</scope>
    <source>
        <strain evidence="3">CGMCC 1.15809</strain>
    </source>
</reference>
<protein>
    <submittedName>
        <fullName evidence="2">Uncharacterized protein</fullName>
    </submittedName>
</protein>
<name>A0ABW1FCN4_9ACTN</name>
<keyword evidence="3" id="KW-1185">Reference proteome</keyword>
<accession>A0ABW1FCN4</accession>
<dbReference type="RefSeq" id="WP_345087059.1">
    <property type="nucleotide sequence ID" value="NZ_BAAAWG010000013.1"/>
</dbReference>
<dbReference type="EMBL" id="JBHSPW010000002">
    <property type="protein sequence ID" value="MFC5892068.1"/>
    <property type="molecule type" value="Genomic_DNA"/>
</dbReference>
<comment type="caution">
    <text evidence="2">The sequence shown here is derived from an EMBL/GenBank/DDBJ whole genome shotgun (WGS) entry which is preliminary data.</text>
</comment>
<evidence type="ECO:0000313" key="3">
    <source>
        <dbReference type="Proteomes" id="UP001596241"/>
    </source>
</evidence>
<feature type="region of interest" description="Disordered" evidence="1">
    <location>
        <begin position="1"/>
        <end position="51"/>
    </location>
</feature>
<feature type="compositionally biased region" description="Acidic residues" evidence="1">
    <location>
        <begin position="28"/>
        <end position="37"/>
    </location>
</feature>
<evidence type="ECO:0000256" key="1">
    <source>
        <dbReference type="SAM" id="MobiDB-lite"/>
    </source>
</evidence>
<proteinExistence type="predicted"/>
<feature type="region of interest" description="Disordered" evidence="1">
    <location>
        <begin position="226"/>
        <end position="249"/>
    </location>
</feature>
<sequence length="320" mass="34623">MPRRSRNAGAGSAQSQGEGAAWAREAEEIKDDAEDGDFAGGGLRGSGQHDVRTGAHHGVMDYMKVDDGAATGWLEARLTEFDGTVAGVVPGGFAAYARILHPAYRDDVVVAWHEVASANGRAAYALMQWDHIVGARQVHEQPGVWDEAPYEGNVPEALLRQLAGVLRKHTGTPGNCWFGLWEGWGDSVVGPGDMARFEIPDREMLLLAGPLETVYRSSLRPGPWGTDDPSVAVASGPESWQPAAPEQPLDRDPFWRSPNLWWPDDRAWCVATDIDFTCTYVGGSEACIDAVLTADGIEAYRAYLIDPVTDESDHLNPCPA</sequence>
<feature type="compositionally biased region" description="Low complexity" evidence="1">
    <location>
        <begin position="8"/>
        <end position="23"/>
    </location>
</feature>
<organism evidence="2 3">
    <name type="scientific">Streptomyces ramulosus</name>
    <dbReference type="NCBI Taxonomy" id="47762"/>
    <lineage>
        <taxon>Bacteria</taxon>
        <taxon>Bacillati</taxon>
        <taxon>Actinomycetota</taxon>
        <taxon>Actinomycetes</taxon>
        <taxon>Kitasatosporales</taxon>
        <taxon>Streptomycetaceae</taxon>
        <taxon>Streptomyces</taxon>
    </lineage>
</organism>
<gene>
    <name evidence="2" type="ORF">ACFP3M_04425</name>
</gene>
<evidence type="ECO:0000313" key="2">
    <source>
        <dbReference type="EMBL" id="MFC5892068.1"/>
    </source>
</evidence>
<dbReference type="Proteomes" id="UP001596241">
    <property type="component" value="Unassembled WGS sequence"/>
</dbReference>